<feature type="signal peptide" evidence="2">
    <location>
        <begin position="1"/>
        <end position="18"/>
    </location>
</feature>
<proteinExistence type="predicted"/>
<dbReference type="InterPro" id="IPR006626">
    <property type="entry name" value="PbH1"/>
</dbReference>
<feature type="domain" description="Carbohydrate-binding/sugar hydrolysis" evidence="3">
    <location>
        <begin position="37"/>
        <end position="185"/>
    </location>
</feature>
<dbReference type="NCBIfam" id="TIGR04247">
    <property type="entry name" value="NosD_copper_fam"/>
    <property type="match status" value="1"/>
</dbReference>
<dbReference type="InterPro" id="IPR007742">
    <property type="entry name" value="NosD_dom"/>
</dbReference>
<dbReference type="InterPro" id="IPR012334">
    <property type="entry name" value="Pectin_lyas_fold"/>
</dbReference>
<comment type="caution">
    <text evidence="4">The sequence shown here is derived from an EMBL/GenBank/DDBJ whole genome shotgun (WGS) entry which is preliminary data.</text>
</comment>
<dbReference type="InterPro" id="IPR011050">
    <property type="entry name" value="Pectin_lyase_fold/virulence"/>
</dbReference>
<dbReference type="EMBL" id="JACIEE010000007">
    <property type="protein sequence ID" value="MBB3978443.1"/>
    <property type="molecule type" value="Genomic_DNA"/>
</dbReference>
<dbReference type="NCBIfam" id="TIGR03804">
    <property type="entry name" value="para_beta_helix"/>
    <property type="match status" value="1"/>
</dbReference>
<organism evidence="4 5">
    <name type="scientific">Mycoplana azooxidifex</name>
    <dbReference type="NCBI Taxonomy" id="1636188"/>
    <lineage>
        <taxon>Bacteria</taxon>
        <taxon>Pseudomonadati</taxon>
        <taxon>Pseudomonadota</taxon>
        <taxon>Alphaproteobacteria</taxon>
        <taxon>Hyphomicrobiales</taxon>
        <taxon>Rhizobiaceae</taxon>
        <taxon>Mycoplana</taxon>
    </lineage>
</organism>
<gene>
    <name evidence="4" type="ORF">GGQ64_003677</name>
</gene>
<evidence type="ECO:0000256" key="1">
    <source>
        <dbReference type="SAM" id="MobiDB-lite"/>
    </source>
</evidence>
<keyword evidence="2" id="KW-0732">Signal</keyword>
<evidence type="ECO:0000259" key="3">
    <source>
        <dbReference type="SMART" id="SM00722"/>
    </source>
</evidence>
<evidence type="ECO:0000313" key="5">
    <source>
        <dbReference type="Proteomes" id="UP000574761"/>
    </source>
</evidence>
<dbReference type="Gene3D" id="2.160.20.10">
    <property type="entry name" value="Single-stranded right-handed beta-helix, Pectin lyase-like"/>
    <property type="match status" value="2"/>
</dbReference>
<feature type="region of interest" description="Disordered" evidence="1">
    <location>
        <begin position="421"/>
        <end position="442"/>
    </location>
</feature>
<sequence>MRLLALLIGLLLASPLAAAEREVMPGEGSLAAAVAGAEPGDVLKLSDGAYAGPVTVDRPLAITGPRGAVVDGQGLGSVVTISAPDVTLTGFTVTGSGRVNQELDAGVKILQGADRARIEGLLVTGNMHGIDVHGGRDAAVVANEIVGTNSPRMNERGNGIYVWNSPGTLLEGNVIRYGRDGIFSNASADSVYRGNVMRDLRFAVHFMYTRNTEVSGNVSIGNHLGFAIMFSNRAKILNNLSLGDREHGLMLNYANNADVTGNLVRGGTKKCLFIYNAHKNLIWDNRFEGCGIGIHFTAGSEKNVLTGNAFIANREQVRYVGTRNMEWSHEGRGNFWSDHPAFDLNGDGIADSFYRPNDLMDQILWSQPAASLLIGSPAVQLVRWSQRDFPATLPGGVRDSAPLMRPLTISVPPEILAHEAEAAGRWTEGNNDDTDPDDLAAH</sequence>
<dbReference type="Proteomes" id="UP000574761">
    <property type="component" value="Unassembled WGS sequence"/>
</dbReference>
<dbReference type="SMART" id="SM00710">
    <property type="entry name" value="PbH1"/>
    <property type="match status" value="9"/>
</dbReference>
<dbReference type="Pfam" id="PF05048">
    <property type="entry name" value="NosD"/>
    <property type="match status" value="1"/>
</dbReference>
<protein>
    <submittedName>
        <fullName evidence="4">Nitrous oxidase accessory protein</fullName>
    </submittedName>
</protein>
<reference evidence="4 5" key="1">
    <citation type="submission" date="2020-08" db="EMBL/GenBank/DDBJ databases">
        <title>Genomic Encyclopedia of Type Strains, Phase IV (KMG-IV): sequencing the most valuable type-strain genomes for metagenomic binning, comparative biology and taxonomic classification.</title>
        <authorList>
            <person name="Goeker M."/>
        </authorList>
    </citation>
    <scope>NUCLEOTIDE SEQUENCE [LARGE SCALE GENOMIC DNA]</scope>
    <source>
        <strain evidence="4 5">DSM 100211</strain>
    </source>
</reference>
<feature type="domain" description="Carbohydrate-binding/sugar hydrolysis" evidence="3">
    <location>
        <begin position="191"/>
        <end position="352"/>
    </location>
</feature>
<accession>A0A7W6D822</accession>
<evidence type="ECO:0000256" key="2">
    <source>
        <dbReference type="SAM" id="SignalP"/>
    </source>
</evidence>
<dbReference type="InterPro" id="IPR026464">
    <property type="entry name" value="NosD_copper_fam"/>
</dbReference>
<dbReference type="InterPro" id="IPR022441">
    <property type="entry name" value="Para_beta_helix_rpt-2"/>
</dbReference>
<dbReference type="SMART" id="SM00722">
    <property type="entry name" value="CASH"/>
    <property type="match status" value="2"/>
</dbReference>
<dbReference type="InterPro" id="IPR006633">
    <property type="entry name" value="Carb-bd_sugar_hydrolysis-dom"/>
</dbReference>
<feature type="chain" id="PRO_5030545674" evidence="2">
    <location>
        <begin position="19"/>
        <end position="442"/>
    </location>
</feature>
<evidence type="ECO:0000313" key="4">
    <source>
        <dbReference type="EMBL" id="MBB3978443.1"/>
    </source>
</evidence>
<keyword evidence="5" id="KW-1185">Reference proteome</keyword>
<feature type="compositionally biased region" description="Acidic residues" evidence="1">
    <location>
        <begin position="430"/>
        <end position="442"/>
    </location>
</feature>
<dbReference type="RefSeq" id="WP_183806697.1">
    <property type="nucleotide sequence ID" value="NZ_JACIEE010000007.1"/>
</dbReference>
<dbReference type="AlphaFoldDB" id="A0A7W6D822"/>
<name>A0A7W6D822_9HYPH</name>
<dbReference type="SUPFAM" id="SSF51126">
    <property type="entry name" value="Pectin lyase-like"/>
    <property type="match status" value="1"/>
</dbReference>